<dbReference type="EMBL" id="JAAKFY010000027">
    <property type="protein sequence ID" value="KAF3832507.1"/>
    <property type="molecule type" value="Genomic_DNA"/>
</dbReference>
<comment type="caution">
    <text evidence="2">The sequence shown here is derived from an EMBL/GenBank/DDBJ whole genome shotgun (WGS) entry which is preliminary data.</text>
</comment>
<dbReference type="AlphaFoldDB" id="A0A7J5X778"/>
<keyword evidence="1" id="KW-0472">Membrane</keyword>
<feature type="transmembrane region" description="Helical" evidence="1">
    <location>
        <begin position="94"/>
        <end position="110"/>
    </location>
</feature>
<gene>
    <name evidence="2" type="ORF">F7725_026172</name>
</gene>
<evidence type="ECO:0000256" key="1">
    <source>
        <dbReference type="SAM" id="Phobius"/>
    </source>
</evidence>
<dbReference type="Proteomes" id="UP000518266">
    <property type="component" value="Unassembled WGS sequence"/>
</dbReference>
<sequence>MHKITFEWKYSLKLRAPRQRNCSEYFSRLYLQNRHYFNRSSVLNHQVLYTRGRALHVGHSSDIHGTFLGVCWVHRSLPVLSQVNENLREEETQCIIIINLIIIIIFLLYLRSCQTRLVFPTAPSPTSTHFTRRVLPEPRTLLGGTGGAGDTGAVLKHPSPRGGIWHGEEGDIECFEDCGVRNETPADRCFLTDPFLNGTSFSKHVL</sequence>
<keyword evidence="1" id="KW-1133">Transmembrane helix</keyword>
<organism evidence="2 3">
    <name type="scientific">Dissostichus mawsoni</name>
    <name type="common">Antarctic cod</name>
    <dbReference type="NCBI Taxonomy" id="36200"/>
    <lineage>
        <taxon>Eukaryota</taxon>
        <taxon>Metazoa</taxon>
        <taxon>Chordata</taxon>
        <taxon>Craniata</taxon>
        <taxon>Vertebrata</taxon>
        <taxon>Euteleostomi</taxon>
        <taxon>Actinopterygii</taxon>
        <taxon>Neopterygii</taxon>
        <taxon>Teleostei</taxon>
        <taxon>Neoteleostei</taxon>
        <taxon>Acanthomorphata</taxon>
        <taxon>Eupercaria</taxon>
        <taxon>Perciformes</taxon>
        <taxon>Notothenioidei</taxon>
        <taxon>Nototheniidae</taxon>
        <taxon>Dissostichus</taxon>
    </lineage>
</organism>
<keyword evidence="3" id="KW-1185">Reference proteome</keyword>
<reference evidence="2 3" key="1">
    <citation type="submission" date="2020-03" db="EMBL/GenBank/DDBJ databases">
        <title>Dissostichus mawsoni Genome sequencing and assembly.</title>
        <authorList>
            <person name="Park H."/>
        </authorList>
    </citation>
    <scope>NUCLEOTIDE SEQUENCE [LARGE SCALE GENOMIC DNA]</scope>
    <source>
        <strain evidence="2">DM0001</strain>
        <tissue evidence="2">Muscle</tissue>
    </source>
</reference>
<accession>A0A7J5X778</accession>
<name>A0A7J5X778_DISMA</name>
<keyword evidence="1" id="KW-0812">Transmembrane</keyword>
<proteinExistence type="predicted"/>
<evidence type="ECO:0000313" key="2">
    <source>
        <dbReference type="EMBL" id="KAF3832507.1"/>
    </source>
</evidence>
<protein>
    <submittedName>
        <fullName evidence="2">Uncharacterized protein</fullName>
    </submittedName>
</protein>
<evidence type="ECO:0000313" key="3">
    <source>
        <dbReference type="Proteomes" id="UP000518266"/>
    </source>
</evidence>